<dbReference type="Gene3D" id="3.40.50.150">
    <property type="entry name" value="Vaccinia Virus protein VP39"/>
    <property type="match status" value="1"/>
</dbReference>
<dbReference type="SUPFAM" id="SSF53335">
    <property type="entry name" value="S-adenosyl-L-methionine-dependent methyltransferases"/>
    <property type="match status" value="1"/>
</dbReference>
<dbReference type="VEuPathDB" id="VectorBase:CPIJ012802"/>
<evidence type="ECO:0000256" key="4">
    <source>
        <dbReference type="ARBA" id="ARBA00041867"/>
    </source>
</evidence>
<name>B0WZR6_CULQU</name>
<dbReference type="AlphaFoldDB" id="B0WZR6"/>
<gene>
    <name evidence="8" type="primary">6045533</name>
    <name evidence="7" type="ORF">CpipJ_CPIJ012802</name>
</gene>
<keyword evidence="1" id="KW-0489">Methyltransferase</keyword>
<reference evidence="7" key="1">
    <citation type="submission" date="2007-03" db="EMBL/GenBank/DDBJ databases">
        <title>Annotation of Culex pipiens quinquefasciatus.</title>
        <authorList>
            <consortium name="The Broad Institute Genome Sequencing Platform"/>
            <person name="Atkinson P.W."/>
            <person name="Hemingway J."/>
            <person name="Christensen B.M."/>
            <person name="Higgs S."/>
            <person name="Kodira C."/>
            <person name="Hannick L."/>
            <person name="Megy K."/>
            <person name="O'Leary S."/>
            <person name="Pearson M."/>
            <person name="Haas B.J."/>
            <person name="Mauceli E."/>
            <person name="Wortman J.R."/>
            <person name="Lee N.H."/>
            <person name="Guigo R."/>
            <person name="Stanke M."/>
            <person name="Alvarado L."/>
            <person name="Amedeo P."/>
            <person name="Antoine C.H."/>
            <person name="Arensburger P."/>
            <person name="Bidwell S.L."/>
            <person name="Crawford M."/>
            <person name="Camaro F."/>
            <person name="Devon K."/>
            <person name="Engels R."/>
            <person name="Hammond M."/>
            <person name="Howarth C."/>
            <person name="Koehrsen M."/>
            <person name="Lawson D."/>
            <person name="Montgomery P."/>
            <person name="Nene V."/>
            <person name="Nusbaum C."/>
            <person name="Puiu D."/>
            <person name="Romero-Severson J."/>
            <person name="Severson D.W."/>
            <person name="Shumway M."/>
            <person name="Sisk P."/>
            <person name="Stolte C."/>
            <person name="Zeng Q."/>
            <person name="Eisenstadt E."/>
            <person name="Fraser-Liggett C."/>
            <person name="Strausberg R."/>
            <person name="Galagan J."/>
            <person name="Birren B."/>
            <person name="Collins F.H."/>
        </authorList>
    </citation>
    <scope>NUCLEOTIDE SEQUENCE [LARGE SCALE GENOMIC DNA]</scope>
    <source>
        <strain evidence="7">JHB</strain>
    </source>
</reference>
<dbReference type="InParanoid" id="B0WZR6"/>
<sequence length="258" mass="28350">MAEAIQINCNLISSNFIRSPRQRPMPSVQVPGGSDHLIQSSSPCPPRTSNSLRSNILRNTCISRHHLTPEIALRLITPECDIYHRPIAANSEDGGHGFDADPFWGFYWPGGQALTRFILDNGHLFEGRRVLDVGCGCGASSIAASRVAASHVVANDIDHGKYLHNIAQLTVAALEATRVNAELNQITAAGLELDQRNRIGDVNDSYDVVLIGDLFYDTEIADLLLPWLAALTKTARKTEVRKLRAKVLRSKSKPIYSM</sequence>
<dbReference type="STRING" id="7176.B0WZR6"/>
<protein>
    <recommendedName>
        <fullName evidence="5">ETFB lysine methyltransferase</fullName>
    </recommendedName>
    <alternativeName>
        <fullName evidence="4">Protein N-lysine methyltransferase METTL20</fullName>
    </alternativeName>
</protein>
<dbReference type="OMA" id="RQENYGL"/>
<feature type="region of interest" description="Disordered" evidence="6">
    <location>
        <begin position="20"/>
        <end position="51"/>
    </location>
</feature>
<dbReference type="HOGENOM" id="CLU_074455_2_0_1"/>
<evidence type="ECO:0000313" key="8">
    <source>
        <dbReference type="EnsemblMetazoa" id="CPIJ012802-PA"/>
    </source>
</evidence>
<organism>
    <name type="scientific">Culex quinquefasciatus</name>
    <name type="common">Southern house mosquito</name>
    <name type="synonym">Culex pungens</name>
    <dbReference type="NCBI Taxonomy" id="7176"/>
    <lineage>
        <taxon>Eukaryota</taxon>
        <taxon>Metazoa</taxon>
        <taxon>Ecdysozoa</taxon>
        <taxon>Arthropoda</taxon>
        <taxon>Hexapoda</taxon>
        <taxon>Insecta</taxon>
        <taxon>Pterygota</taxon>
        <taxon>Neoptera</taxon>
        <taxon>Endopterygota</taxon>
        <taxon>Diptera</taxon>
        <taxon>Nematocera</taxon>
        <taxon>Culicoidea</taxon>
        <taxon>Culicidae</taxon>
        <taxon>Culicinae</taxon>
        <taxon>Culicini</taxon>
        <taxon>Culex</taxon>
        <taxon>Culex</taxon>
    </lineage>
</organism>
<feature type="compositionally biased region" description="Polar residues" evidence="6">
    <location>
        <begin position="37"/>
        <end position="51"/>
    </location>
</feature>
<dbReference type="Pfam" id="PF06325">
    <property type="entry name" value="PrmA"/>
    <property type="match status" value="1"/>
</dbReference>
<proteinExistence type="inferred from homology"/>
<dbReference type="GO" id="GO:0032259">
    <property type="term" value="P:methylation"/>
    <property type="evidence" value="ECO:0007669"/>
    <property type="project" value="UniProtKB-KW"/>
</dbReference>
<dbReference type="OrthoDB" id="194386at2759"/>
<keyword evidence="9" id="KW-1185">Reference proteome</keyword>
<evidence type="ECO:0000256" key="6">
    <source>
        <dbReference type="SAM" id="MobiDB-lite"/>
    </source>
</evidence>
<evidence type="ECO:0000256" key="2">
    <source>
        <dbReference type="ARBA" id="ARBA00022679"/>
    </source>
</evidence>
<dbReference type="GO" id="GO:0005759">
    <property type="term" value="C:mitochondrial matrix"/>
    <property type="evidence" value="ECO:0007669"/>
    <property type="project" value="TreeGrafter"/>
</dbReference>
<evidence type="ECO:0000256" key="5">
    <source>
        <dbReference type="ARBA" id="ARBA00042266"/>
    </source>
</evidence>
<dbReference type="CDD" id="cd02440">
    <property type="entry name" value="AdoMet_MTases"/>
    <property type="match status" value="1"/>
</dbReference>
<evidence type="ECO:0000256" key="1">
    <source>
        <dbReference type="ARBA" id="ARBA00022603"/>
    </source>
</evidence>
<dbReference type="InterPro" id="IPR050078">
    <property type="entry name" value="Ribosomal_L11_MeTrfase_PrmA"/>
</dbReference>
<comment type="similarity">
    <text evidence="3">Belongs to the methyltransferase superfamily. ETFBKMT family.</text>
</comment>
<dbReference type="EMBL" id="DS232215">
    <property type="protein sequence ID" value="EDS37741.1"/>
    <property type="molecule type" value="Genomic_DNA"/>
</dbReference>
<evidence type="ECO:0000313" key="7">
    <source>
        <dbReference type="EMBL" id="EDS37741.1"/>
    </source>
</evidence>
<dbReference type="KEGG" id="cqu:CpipJ_CPIJ012802"/>
<dbReference type="VEuPathDB" id="VectorBase:CQUJHB010239"/>
<evidence type="ECO:0000313" key="9">
    <source>
        <dbReference type="Proteomes" id="UP000002320"/>
    </source>
</evidence>
<dbReference type="GO" id="GO:0016279">
    <property type="term" value="F:protein-lysine N-methyltransferase activity"/>
    <property type="evidence" value="ECO:0007669"/>
    <property type="project" value="TreeGrafter"/>
</dbReference>
<keyword evidence="2" id="KW-0808">Transferase</keyword>
<dbReference type="eggNOG" id="ENOG502QUSY">
    <property type="taxonomic scope" value="Eukaryota"/>
</dbReference>
<reference evidence="8" key="2">
    <citation type="submission" date="2021-02" db="UniProtKB">
        <authorList>
            <consortium name="EnsemblMetazoa"/>
        </authorList>
    </citation>
    <scope>IDENTIFICATION</scope>
    <source>
        <strain evidence="8">JHB</strain>
    </source>
</reference>
<dbReference type="EnsemblMetazoa" id="CPIJ012802-RA">
    <property type="protein sequence ID" value="CPIJ012802-PA"/>
    <property type="gene ID" value="CPIJ012802"/>
</dbReference>
<accession>B0WZR6</accession>
<dbReference type="InterPro" id="IPR029063">
    <property type="entry name" value="SAM-dependent_MTases_sf"/>
</dbReference>
<evidence type="ECO:0000256" key="3">
    <source>
        <dbReference type="ARBA" id="ARBA00037932"/>
    </source>
</evidence>
<dbReference type="PANTHER" id="PTHR43648:SF1">
    <property type="entry name" value="ELECTRON TRANSFER FLAVOPROTEIN BETA SUBUNIT LYSINE METHYLTRANSFERASE"/>
    <property type="match status" value="1"/>
</dbReference>
<dbReference type="PANTHER" id="PTHR43648">
    <property type="entry name" value="ELECTRON TRANSFER FLAVOPROTEIN BETA SUBUNIT LYSINE METHYLTRANSFERASE"/>
    <property type="match status" value="1"/>
</dbReference>
<dbReference type="Proteomes" id="UP000002320">
    <property type="component" value="Unassembled WGS sequence"/>
</dbReference>